<evidence type="ECO:0000313" key="1">
    <source>
        <dbReference type="EMBL" id="KAJ9535983.1"/>
    </source>
</evidence>
<keyword evidence="2" id="KW-1185">Reference proteome</keyword>
<reference evidence="1" key="1">
    <citation type="submission" date="2023-03" db="EMBL/GenBank/DDBJ databases">
        <title>Chromosome-scale reference genome and RAD-based genetic map of yellow starthistle (Centaurea solstitialis) reveal putative structural variation and QTLs associated with invader traits.</title>
        <authorList>
            <person name="Reatini B."/>
            <person name="Cang F.A."/>
            <person name="Jiang Q."/>
            <person name="Mckibben M.T.W."/>
            <person name="Barker M.S."/>
            <person name="Rieseberg L.H."/>
            <person name="Dlugosch K.M."/>
        </authorList>
    </citation>
    <scope>NUCLEOTIDE SEQUENCE</scope>
    <source>
        <strain evidence="1">CAN-66</strain>
        <tissue evidence="1">Leaf</tissue>
    </source>
</reference>
<comment type="caution">
    <text evidence="1">The sequence shown here is derived from an EMBL/GenBank/DDBJ whole genome shotgun (WGS) entry which is preliminary data.</text>
</comment>
<evidence type="ECO:0000313" key="2">
    <source>
        <dbReference type="Proteomes" id="UP001172457"/>
    </source>
</evidence>
<gene>
    <name evidence="1" type="ORF">OSB04_un000852</name>
</gene>
<organism evidence="1 2">
    <name type="scientific">Centaurea solstitialis</name>
    <name type="common">yellow star-thistle</name>
    <dbReference type="NCBI Taxonomy" id="347529"/>
    <lineage>
        <taxon>Eukaryota</taxon>
        <taxon>Viridiplantae</taxon>
        <taxon>Streptophyta</taxon>
        <taxon>Embryophyta</taxon>
        <taxon>Tracheophyta</taxon>
        <taxon>Spermatophyta</taxon>
        <taxon>Magnoliopsida</taxon>
        <taxon>eudicotyledons</taxon>
        <taxon>Gunneridae</taxon>
        <taxon>Pentapetalae</taxon>
        <taxon>asterids</taxon>
        <taxon>campanulids</taxon>
        <taxon>Asterales</taxon>
        <taxon>Asteraceae</taxon>
        <taxon>Carduoideae</taxon>
        <taxon>Cardueae</taxon>
        <taxon>Centaureinae</taxon>
        <taxon>Centaurea</taxon>
    </lineage>
</organism>
<protein>
    <recommendedName>
        <fullName evidence="3">Reverse transcriptase Ty1/copia-type domain-containing protein</fullName>
    </recommendedName>
</protein>
<evidence type="ECO:0008006" key="3">
    <source>
        <dbReference type="Google" id="ProtNLM"/>
    </source>
</evidence>
<dbReference type="Proteomes" id="UP001172457">
    <property type="component" value="Unassembled WGS sequence"/>
</dbReference>
<proteinExistence type="predicted"/>
<dbReference type="AlphaFoldDB" id="A0AA38SBT0"/>
<dbReference type="EMBL" id="JARYMX010000082">
    <property type="protein sequence ID" value="KAJ9535983.1"/>
    <property type="molecule type" value="Genomic_DNA"/>
</dbReference>
<sequence length="154" mass="17818">MLNTYGVDYSEHSSPFAKLFIGFHLFSSAGCYLHWPLHQLDVKNAFCTVYLEQPPVLLLQRECLKSEVLRSLCMLPHIPGLLRVHMITRILASSESDLMAGDEMESRYWERISCVSISTKDLGPLTYSWIEVLITREFGYLNAKYFYTFLHESV</sequence>
<accession>A0AA38SBT0</accession>
<name>A0AA38SBT0_9ASTR</name>